<protein>
    <submittedName>
        <fullName evidence="1">Uncharacterized protein</fullName>
    </submittedName>
</protein>
<sequence>MDTLKAGPYDSEPIREIREVAARYGGDSVAAARARWREALEDVSLGEYDKRIVDWAERMMDQSTLWVFAGLIDRARQTGQQEAL</sequence>
<name>A0ABV5UP65_9MICC</name>
<evidence type="ECO:0000313" key="1">
    <source>
        <dbReference type="EMBL" id="MFB9714314.1"/>
    </source>
</evidence>
<dbReference type="RefSeq" id="WP_345044390.1">
    <property type="nucleotide sequence ID" value="NZ_BAABED010000001.1"/>
</dbReference>
<dbReference type="Proteomes" id="UP001589536">
    <property type="component" value="Unassembled WGS sequence"/>
</dbReference>
<gene>
    <name evidence="1" type="ORF">ACFFPI_09285</name>
</gene>
<dbReference type="EMBL" id="JBHMBH010000019">
    <property type="protein sequence ID" value="MFB9714314.1"/>
    <property type="molecule type" value="Genomic_DNA"/>
</dbReference>
<reference evidence="1 2" key="1">
    <citation type="submission" date="2024-09" db="EMBL/GenBank/DDBJ databases">
        <authorList>
            <person name="Sun Q."/>
            <person name="Mori K."/>
        </authorList>
    </citation>
    <scope>NUCLEOTIDE SEQUENCE [LARGE SCALE GENOMIC DNA]</scope>
    <source>
        <strain evidence="1 2">JCM 13519</strain>
    </source>
</reference>
<proteinExistence type="predicted"/>
<accession>A0ABV5UP65</accession>
<comment type="caution">
    <text evidence="1">The sequence shown here is derived from an EMBL/GenBank/DDBJ whole genome shotgun (WGS) entry which is preliminary data.</text>
</comment>
<keyword evidence="2" id="KW-1185">Reference proteome</keyword>
<organism evidence="1 2">
    <name type="scientific">Arthrobacter methylotrophus</name>
    <dbReference type="NCBI Taxonomy" id="121291"/>
    <lineage>
        <taxon>Bacteria</taxon>
        <taxon>Bacillati</taxon>
        <taxon>Actinomycetota</taxon>
        <taxon>Actinomycetes</taxon>
        <taxon>Micrococcales</taxon>
        <taxon>Micrococcaceae</taxon>
        <taxon>Arthrobacter</taxon>
    </lineage>
</organism>
<evidence type="ECO:0000313" key="2">
    <source>
        <dbReference type="Proteomes" id="UP001589536"/>
    </source>
</evidence>